<gene>
    <name evidence="3" type="ORF">KL86SPO_40316</name>
</gene>
<dbReference type="Gene3D" id="3.50.30.10">
    <property type="entry name" value="Phosphohistidine domain"/>
    <property type="match status" value="1"/>
</dbReference>
<sequence>MTFTLKARGAIRGVAEGEALVCPESIQGWAGVSDTTGEIIERGHAEEGQNINGRILVLPCSKGSNGWSCHFHSAMRAGFIPAGWVFTKMDSRAGVAAVVLGVPAVADFEDVDPCEVIKSGDWVRVDGNTGTVEVTRKD</sequence>
<keyword evidence="1" id="KW-0456">Lyase</keyword>
<dbReference type="RefSeq" id="WP_288184708.1">
    <property type="nucleotide sequence ID" value="NZ_LT608335.1"/>
</dbReference>
<dbReference type="GO" id="GO:0016829">
    <property type="term" value="F:lyase activity"/>
    <property type="evidence" value="ECO:0007669"/>
    <property type="project" value="UniProtKB-KW"/>
</dbReference>
<evidence type="ECO:0000256" key="1">
    <source>
        <dbReference type="ARBA" id="ARBA00023239"/>
    </source>
</evidence>
<proteinExistence type="predicted"/>
<dbReference type="AlphaFoldDB" id="A0A212LWD3"/>
<dbReference type="InterPro" id="IPR002840">
    <property type="entry name" value="PMDh-S-like_dom"/>
</dbReference>
<dbReference type="Pfam" id="PF01989">
    <property type="entry name" value="AcnX_swivel_put"/>
    <property type="match status" value="1"/>
</dbReference>
<evidence type="ECO:0000313" key="3">
    <source>
        <dbReference type="EMBL" id="SCM81832.1"/>
    </source>
</evidence>
<feature type="domain" description="Phosphomevalonate dehydratase small subunit-like" evidence="2">
    <location>
        <begin position="26"/>
        <end position="105"/>
    </location>
</feature>
<dbReference type="SUPFAM" id="SSF52016">
    <property type="entry name" value="LeuD/IlvD-like"/>
    <property type="match status" value="1"/>
</dbReference>
<protein>
    <recommendedName>
        <fullName evidence="2">Phosphomevalonate dehydratase small subunit-like domain-containing protein</fullName>
    </recommendedName>
</protein>
<evidence type="ECO:0000259" key="2">
    <source>
        <dbReference type="Pfam" id="PF01989"/>
    </source>
</evidence>
<dbReference type="EMBL" id="FMJE01000004">
    <property type="protein sequence ID" value="SCM81832.1"/>
    <property type="molecule type" value="Genomic_DNA"/>
</dbReference>
<name>A0A212LWD3_9FIRM</name>
<organism evidence="3">
    <name type="scientific">uncultured Sporomusa sp</name>
    <dbReference type="NCBI Taxonomy" id="307249"/>
    <lineage>
        <taxon>Bacteria</taxon>
        <taxon>Bacillati</taxon>
        <taxon>Bacillota</taxon>
        <taxon>Negativicutes</taxon>
        <taxon>Selenomonadales</taxon>
        <taxon>Sporomusaceae</taxon>
        <taxon>Sporomusa</taxon>
        <taxon>environmental samples</taxon>
    </lineage>
</organism>
<reference evidence="3" key="1">
    <citation type="submission" date="2016-08" db="EMBL/GenBank/DDBJ databases">
        <authorList>
            <person name="Seilhamer J.J."/>
        </authorList>
    </citation>
    <scope>NUCLEOTIDE SEQUENCE</scope>
    <source>
        <strain evidence="3">86</strain>
    </source>
</reference>
<accession>A0A212LWD3</accession>